<evidence type="ECO:0000256" key="1">
    <source>
        <dbReference type="SAM" id="MobiDB-lite"/>
    </source>
</evidence>
<dbReference type="SUPFAM" id="SSF52317">
    <property type="entry name" value="Class I glutamine amidotransferase-like"/>
    <property type="match status" value="1"/>
</dbReference>
<proteinExistence type="predicted"/>
<gene>
    <name evidence="2" type="ORF">G114_14826</name>
</gene>
<comment type="caution">
    <text evidence="2">The sequence shown here is derived from an EMBL/GenBank/DDBJ whole genome shotgun (WGS) entry which is preliminary data.</text>
</comment>
<accession>N9VHH4</accession>
<dbReference type="GO" id="GO:0006598">
    <property type="term" value="P:polyamine catabolic process"/>
    <property type="evidence" value="ECO:0007669"/>
    <property type="project" value="TreeGrafter"/>
</dbReference>
<feature type="region of interest" description="Disordered" evidence="1">
    <location>
        <begin position="127"/>
        <end position="149"/>
    </location>
</feature>
<dbReference type="Proteomes" id="UP000023775">
    <property type="component" value="Unassembled WGS sequence"/>
</dbReference>
<dbReference type="InterPro" id="IPR011697">
    <property type="entry name" value="Peptidase_C26"/>
</dbReference>
<protein>
    <submittedName>
        <fullName evidence="2">Class I glutamine amidotransferase</fullName>
    </submittedName>
</protein>
<dbReference type="GO" id="GO:0016740">
    <property type="term" value="F:transferase activity"/>
    <property type="evidence" value="ECO:0007669"/>
    <property type="project" value="UniProtKB-KW"/>
</dbReference>
<dbReference type="PANTHER" id="PTHR43235">
    <property type="entry name" value="GLUTAMINE AMIDOTRANSFERASE PB2B2.05-RELATED"/>
    <property type="match status" value="1"/>
</dbReference>
<dbReference type="Pfam" id="PF07722">
    <property type="entry name" value="Peptidase_C26"/>
    <property type="match status" value="1"/>
</dbReference>
<dbReference type="EMBL" id="APVG01000044">
    <property type="protein sequence ID" value="ENY71078.1"/>
    <property type="molecule type" value="Genomic_DNA"/>
</dbReference>
<sequence length="149" mass="16380">MTMGNQARAGHDYQVMTHKYILPLVEQAGCVPLLVPTCCGVADLDHYLDMADGLYLTGAGSNIDPRLYGQENLTPEKQQDQERDRVDIALIHGALARGLPIFGICRGMQELNVALGGDLYQKVYSEPQYEDHREDSAASVDEQYGASHA</sequence>
<organism evidence="2 3">
    <name type="scientific">Aeromonas diversa CDC 2478-85</name>
    <dbReference type="NCBI Taxonomy" id="1268237"/>
    <lineage>
        <taxon>Bacteria</taxon>
        <taxon>Pseudomonadati</taxon>
        <taxon>Pseudomonadota</taxon>
        <taxon>Gammaproteobacteria</taxon>
        <taxon>Aeromonadales</taxon>
        <taxon>Aeromonadaceae</taxon>
        <taxon>Aeromonas</taxon>
    </lineage>
</organism>
<dbReference type="InterPro" id="IPR044668">
    <property type="entry name" value="PuuD-like"/>
</dbReference>
<dbReference type="RefSeq" id="WP_005357162.1">
    <property type="nucleotide sequence ID" value="NZ_APVG01000044.1"/>
</dbReference>
<dbReference type="CDD" id="cd01745">
    <property type="entry name" value="GATase1_2"/>
    <property type="match status" value="1"/>
</dbReference>
<dbReference type="Gene3D" id="3.40.50.880">
    <property type="match status" value="1"/>
</dbReference>
<dbReference type="GO" id="GO:0005829">
    <property type="term" value="C:cytosol"/>
    <property type="evidence" value="ECO:0007669"/>
    <property type="project" value="TreeGrafter"/>
</dbReference>
<evidence type="ECO:0000313" key="2">
    <source>
        <dbReference type="EMBL" id="ENY71078.1"/>
    </source>
</evidence>
<dbReference type="eggNOG" id="COG2071">
    <property type="taxonomic scope" value="Bacteria"/>
</dbReference>
<dbReference type="InterPro" id="IPR029062">
    <property type="entry name" value="Class_I_gatase-like"/>
</dbReference>
<dbReference type="PANTHER" id="PTHR43235:SF1">
    <property type="entry name" value="GLUTAMINE AMIDOTRANSFERASE PB2B2.05-RELATED"/>
    <property type="match status" value="1"/>
</dbReference>
<dbReference type="PROSITE" id="PS51273">
    <property type="entry name" value="GATASE_TYPE_1"/>
    <property type="match status" value="1"/>
</dbReference>
<keyword evidence="3" id="KW-1185">Reference proteome</keyword>
<keyword evidence="2" id="KW-0808">Transferase</keyword>
<name>N9VHH4_9GAMM</name>
<evidence type="ECO:0000313" key="3">
    <source>
        <dbReference type="Proteomes" id="UP000023775"/>
    </source>
</evidence>
<dbReference type="AlphaFoldDB" id="N9VHH4"/>
<reference evidence="2 3" key="1">
    <citation type="journal article" date="2013" name="Genome Announc.">
        <title>Draft Genome Sequence of the Aeromonas diversa Type Strain.</title>
        <authorList>
            <person name="Farfan M."/>
            <person name="Spataro N."/>
            <person name="Sanglas A."/>
            <person name="Albarral V."/>
            <person name="Loren J.G."/>
            <person name="Bosch E."/>
            <person name="Fuste M.C."/>
        </authorList>
    </citation>
    <scope>NUCLEOTIDE SEQUENCE [LARGE SCALE GENOMIC DNA]</scope>
    <source>
        <strain evidence="2 3">2478-85</strain>
    </source>
</reference>
<dbReference type="GO" id="GO:0033969">
    <property type="term" value="F:gamma-glutamyl-gamma-aminobutyrate hydrolase activity"/>
    <property type="evidence" value="ECO:0007669"/>
    <property type="project" value="TreeGrafter"/>
</dbReference>
<feature type="non-terminal residue" evidence="2">
    <location>
        <position position="149"/>
    </location>
</feature>
<keyword evidence="2" id="KW-0315">Glutamine amidotransferase</keyword>